<feature type="compositionally biased region" description="Basic and acidic residues" evidence="1">
    <location>
        <begin position="102"/>
        <end position="119"/>
    </location>
</feature>
<feature type="compositionally biased region" description="Basic residues" evidence="1">
    <location>
        <begin position="255"/>
        <end position="264"/>
    </location>
</feature>
<comment type="caution">
    <text evidence="2">The sequence shown here is derived from an EMBL/GenBank/DDBJ whole genome shotgun (WGS) entry which is preliminary data.</text>
</comment>
<dbReference type="Proteomes" id="UP000660729">
    <property type="component" value="Unassembled WGS sequence"/>
</dbReference>
<organism evidence="2 3">
    <name type="scientific">Pseudocercospora fuligena</name>
    <dbReference type="NCBI Taxonomy" id="685502"/>
    <lineage>
        <taxon>Eukaryota</taxon>
        <taxon>Fungi</taxon>
        <taxon>Dikarya</taxon>
        <taxon>Ascomycota</taxon>
        <taxon>Pezizomycotina</taxon>
        <taxon>Dothideomycetes</taxon>
        <taxon>Dothideomycetidae</taxon>
        <taxon>Mycosphaerellales</taxon>
        <taxon>Mycosphaerellaceae</taxon>
        <taxon>Pseudocercospora</taxon>
    </lineage>
</organism>
<keyword evidence="3" id="KW-1185">Reference proteome</keyword>
<evidence type="ECO:0000313" key="3">
    <source>
        <dbReference type="Proteomes" id="UP000660729"/>
    </source>
</evidence>
<dbReference type="AlphaFoldDB" id="A0A8H6RV59"/>
<feature type="region of interest" description="Disordered" evidence="1">
    <location>
        <begin position="93"/>
        <end position="303"/>
    </location>
</feature>
<dbReference type="EMBL" id="JABCIY010000001">
    <property type="protein sequence ID" value="KAF7198450.1"/>
    <property type="molecule type" value="Genomic_DNA"/>
</dbReference>
<name>A0A8H6RV59_9PEZI</name>
<reference evidence="2" key="1">
    <citation type="submission" date="2020-04" db="EMBL/GenBank/DDBJ databases">
        <title>Draft genome resource of the tomato pathogen Pseudocercospora fuligena.</title>
        <authorList>
            <person name="Zaccaron A."/>
        </authorList>
    </citation>
    <scope>NUCLEOTIDE SEQUENCE</scope>
    <source>
        <strain evidence="2">PF001</strain>
    </source>
</reference>
<evidence type="ECO:0000313" key="2">
    <source>
        <dbReference type="EMBL" id="KAF7198450.1"/>
    </source>
</evidence>
<feature type="compositionally biased region" description="Gly residues" evidence="1">
    <location>
        <begin position="273"/>
        <end position="284"/>
    </location>
</feature>
<sequence length="316" mass="35619">MNPNYPYDSQAAARRELQRRNAEARRRLAEGDAYATRDIVPDYYARESAHNVDRLREEARQQGRSVNDLWQERRRGGASIAQYTGGAHHYGVALQGGRSRSRPVDRATPDHVRSAREMAGRPTPDPEVAAGASRSRSRGRSMYPGESSGQATYGHATSIHRRSESRGRSRPAVNHFGQPLAAVLAARSRSRSRSRPRQSTSRLPYGPADPAMYGMPVRRPDPYSSPYDLPASTRAAESSYQRRGPEAEFQDYTTHRRHESRRLHTPTSQGEARGYGGVPQGFGGLDLARGRPSSYEEDEQRRRQIEDWMRRQGRGY</sequence>
<gene>
    <name evidence="2" type="ORF">HII31_00189</name>
</gene>
<accession>A0A8H6RV59</accession>
<proteinExistence type="predicted"/>
<protein>
    <submittedName>
        <fullName evidence="2">Uncharacterized protein</fullName>
    </submittedName>
</protein>
<evidence type="ECO:0000256" key="1">
    <source>
        <dbReference type="SAM" id="MobiDB-lite"/>
    </source>
</evidence>